<protein>
    <submittedName>
        <fullName evidence="3">Pyridoxamine 5'-phosphate oxidase</fullName>
    </submittedName>
</protein>
<feature type="region of interest" description="Disordered" evidence="1">
    <location>
        <begin position="1"/>
        <end position="29"/>
    </location>
</feature>
<name>F2IYA0_POLGS</name>
<dbReference type="EMBL" id="CP002568">
    <property type="protein sequence ID" value="ADZ71712.1"/>
    <property type="molecule type" value="Genomic_DNA"/>
</dbReference>
<dbReference type="RefSeq" id="WP_013654021.1">
    <property type="nucleotide sequence ID" value="NC_015259.1"/>
</dbReference>
<evidence type="ECO:0000313" key="3">
    <source>
        <dbReference type="EMBL" id="ADZ71712.1"/>
    </source>
</evidence>
<evidence type="ECO:0000259" key="2">
    <source>
        <dbReference type="Pfam" id="PF16998"/>
    </source>
</evidence>
<feature type="compositionally biased region" description="Polar residues" evidence="1">
    <location>
        <begin position="1"/>
        <end position="10"/>
    </location>
</feature>
<organism evidence="3 4">
    <name type="scientific">Polymorphum gilvum (strain LMG 25793 / CGMCC 1.9160 / SL003B-26A1)</name>
    <dbReference type="NCBI Taxonomy" id="991905"/>
    <lineage>
        <taxon>Bacteria</taxon>
        <taxon>Pseudomonadati</taxon>
        <taxon>Pseudomonadota</taxon>
        <taxon>Alphaproteobacteria</taxon>
        <taxon>Rhodobacterales</taxon>
        <taxon>Paracoccaceae</taxon>
        <taxon>Polymorphum</taxon>
    </lineage>
</organism>
<dbReference type="AlphaFoldDB" id="F2IYA0"/>
<accession>F2IYA0</accession>
<evidence type="ECO:0000313" key="4">
    <source>
        <dbReference type="Proteomes" id="UP000008130"/>
    </source>
</evidence>
<reference evidence="3 4" key="1">
    <citation type="journal article" date="2011" name="J. Bacteriol.">
        <title>Complete genome sequence of Polymorphum gilvum SL003B-26A1T, a crude oil-degrading bacterium from oil-polluted saline soil.</title>
        <authorList>
            <person name="Li S.G."/>
            <person name="Tang Y.Q."/>
            <person name="Nie Y."/>
            <person name="Cai M."/>
            <person name="Wu X.L."/>
        </authorList>
    </citation>
    <scope>NUCLEOTIDE SEQUENCE [LARGE SCALE GENOMIC DNA]</scope>
    <source>
        <strain evidence="4">LMG 25793 / CGMCC 1.9160 / SL003B-26A1</strain>
    </source>
</reference>
<dbReference type="Proteomes" id="UP000008130">
    <property type="component" value="Chromosome"/>
</dbReference>
<dbReference type="eggNOG" id="ENOG50336DE">
    <property type="taxonomic scope" value="Bacteria"/>
</dbReference>
<dbReference type="STRING" id="991905.SL003B_3290"/>
<feature type="domain" description="Surface antigen" evidence="2">
    <location>
        <begin position="16"/>
        <end position="105"/>
    </location>
</feature>
<dbReference type="Pfam" id="PF16998">
    <property type="entry name" value="17kDa_Anti_2"/>
    <property type="match status" value="1"/>
</dbReference>
<dbReference type="InterPro" id="IPR032635">
    <property type="entry name" value="Anti_2"/>
</dbReference>
<dbReference type="OrthoDB" id="7677942at2"/>
<dbReference type="KEGG" id="pgv:SL003B_3290"/>
<keyword evidence="4" id="KW-1185">Reference proteome</keyword>
<evidence type="ECO:0000256" key="1">
    <source>
        <dbReference type="SAM" id="MobiDB-lite"/>
    </source>
</evidence>
<dbReference type="HOGENOM" id="CLU_138535_0_0_5"/>
<gene>
    <name evidence="3" type="ordered locus">SL003B_3290</name>
</gene>
<proteinExistence type="predicted"/>
<sequence>MSSPLASNDLDTPLDLTGSIDGLGNGADTDIDKEDRRAIAAAIEAAKPTADGPAAIAWANPLSGNTGTVTTINADGGVSGCLAFRTTANTIHGVRAYDGTACRDAFSALSVITLARTRS</sequence>